<comment type="caution">
    <text evidence="1">The sequence shown here is derived from an EMBL/GenBank/DDBJ whole genome shotgun (WGS) entry which is preliminary data.</text>
</comment>
<dbReference type="Proteomes" id="UP001152622">
    <property type="component" value="Chromosome 6"/>
</dbReference>
<evidence type="ECO:0000313" key="2">
    <source>
        <dbReference type="Proteomes" id="UP001152622"/>
    </source>
</evidence>
<reference evidence="1" key="1">
    <citation type="journal article" date="2023" name="Science">
        <title>Genome structures resolve the early diversification of teleost fishes.</title>
        <authorList>
            <person name="Parey E."/>
            <person name="Louis A."/>
            <person name="Montfort J."/>
            <person name="Bouchez O."/>
            <person name="Roques C."/>
            <person name="Iampietro C."/>
            <person name="Lluch J."/>
            <person name="Castinel A."/>
            <person name="Donnadieu C."/>
            <person name="Desvignes T."/>
            <person name="Floi Bucao C."/>
            <person name="Jouanno E."/>
            <person name="Wen M."/>
            <person name="Mejri S."/>
            <person name="Dirks R."/>
            <person name="Jansen H."/>
            <person name="Henkel C."/>
            <person name="Chen W.J."/>
            <person name="Zahm M."/>
            <person name="Cabau C."/>
            <person name="Klopp C."/>
            <person name="Thompson A.W."/>
            <person name="Robinson-Rechavi M."/>
            <person name="Braasch I."/>
            <person name="Lecointre G."/>
            <person name="Bobe J."/>
            <person name="Postlethwait J.H."/>
            <person name="Berthelot C."/>
            <person name="Roest Crollius H."/>
            <person name="Guiguen Y."/>
        </authorList>
    </citation>
    <scope>NUCLEOTIDE SEQUENCE</scope>
    <source>
        <strain evidence="1">WJC10195</strain>
    </source>
</reference>
<dbReference type="AlphaFoldDB" id="A0A9Q1FFU5"/>
<evidence type="ECO:0000313" key="1">
    <source>
        <dbReference type="EMBL" id="KAJ8357526.1"/>
    </source>
</evidence>
<name>A0A9Q1FFU5_SYNKA</name>
<proteinExistence type="predicted"/>
<accession>A0A9Q1FFU5</accession>
<protein>
    <submittedName>
        <fullName evidence="1">Uncharacterized protein</fullName>
    </submittedName>
</protein>
<keyword evidence="2" id="KW-1185">Reference proteome</keyword>
<dbReference type="EMBL" id="JAINUF010000006">
    <property type="protein sequence ID" value="KAJ8357526.1"/>
    <property type="molecule type" value="Genomic_DNA"/>
</dbReference>
<gene>
    <name evidence="1" type="ORF">SKAU_G00203200</name>
</gene>
<organism evidence="1 2">
    <name type="scientific">Synaphobranchus kaupii</name>
    <name type="common">Kaup's arrowtooth eel</name>
    <dbReference type="NCBI Taxonomy" id="118154"/>
    <lineage>
        <taxon>Eukaryota</taxon>
        <taxon>Metazoa</taxon>
        <taxon>Chordata</taxon>
        <taxon>Craniata</taxon>
        <taxon>Vertebrata</taxon>
        <taxon>Euteleostomi</taxon>
        <taxon>Actinopterygii</taxon>
        <taxon>Neopterygii</taxon>
        <taxon>Teleostei</taxon>
        <taxon>Anguilliformes</taxon>
        <taxon>Synaphobranchidae</taxon>
        <taxon>Synaphobranchus</taxon>
    </lineage>
</organism>
<sequence length="79" mass="8580">MLGSVMLISEGVWREGGVERSCQATSRPIIGEPLQRTPHILSPWHHRAAARSALSLLNHAKCSPSTLLLGLESACYTQT</sequence>